<evidence type="ECO:0000256" key="9">
    <source>
        <dbReference type="ARBA" id="ARBA00023136"/>
    </source>
</evidence>
<evidence type="ECO:0000313" key="12">
    <source>
        <dbReference type="EMBL" id="MDV2078632.1"/>
    </source>
</evidence>
<keyword evidence="10" id="KW-1006">Bacterial flagellum protein export</keyword>
<reference evidence="12 13" key="1">
    <citation type="submission" date="2023-10" db="EMBL/GenBank/DDBJ databases">
        <title>Characteristics and mechanism of a salt-tolerant marine origin heterotrophic nitrifying- aerobic denitrifying bacteria Marinobacter xestospongiae HN1.</title>
        <authorList>
            <person name="Qi R."/>
        </authorList>
    </citation>
    <scope>NUCLEOTIDE SEQUENCE [LARGE SCALE GENOMIC DNA]</scope>
    <source>
        <strain evidence="12 13">HN1</strain>
    </source>
</reference>
<gene>
    <name evidence="12" type="ORF">RYS15_08040</name>
</gene>
<keyword evidence="5" id="KW-1003">Cell membrane</keyword>
<dbReference type="Proteomes" id="UP001269819">
    <property type="component" value="Unassembled WGS sequence"/>
</dbReference>
<evidence type="ECO:0000256" key="5">
    <source>
        <dbReference type="ARBA" id="ARBA00022475"/>
    </source>
</evidence>
<comment type="similarity">
    <text evidence="2">Belongs to the FliJ family.</text>
</comment>
<comment type="subcellular location">
    <subcellularLocation>
        <location evidence="1">Cell membrane</location>
        <topology evidence="1">Peripheral membrane protein</topology>
        <orientation evidence="1">Cytoplasmic side</orientation>
    </subcellularLocation>
</comment>
<dbReference type="EMBL" id="JAWIIJ010000004">
    <property type="protein sequence ID" value="MDV2078632.1"/>
    <property type="molecule type" value="Genomic_DNA"/>
</dbReference>
<evidence type="ECO:0000256" key="6">
    <source>
        <dbReference type="ARBA" id="ARBA00022500"/>
    </source>
</evidence>
<dbReference type="Gene3D" id="1.10.287.1700">
    <property type="match status" value="1"/>
</dbReference>
<protein>
    <recommendedName>
        <fullName evidence="3">Flagellar FliJ protein</fullName>
    </recommendedName>
</protein>
<evidence type="ECO:0000256" key="11">
    <source>
        <dbReference type="SAM" id="MobiDB-lite"/>
    </source>
</evidence>
<keyword evidence="6" id="KW-0145">Chemotaxis</keyword>
<name>A0ABU3VXA1_9GAMM</name>
<sequence length="134" mass="15762">MFNRFLDQQQKTLERLGNDKQQQQQRHQQEQHRYDSLKFYVDSMASGASGNALVHQNRLAMRHQLNQLLDQQADELLLAGKELEARQRALLAQFGKVKGLELLVQRRQQQDQQRQRRQEQGQVDDWLNGAGRRG</sequence>
<keyword evidence="12" id="KW-0282">Flagellum</keyword>
<evidence type="ECO:0000313" key="13">
    <source>
        <dbReference type="Proteomes" id="UP001269819"/>
    </source>
</evidence>
<evidence type="ECO:0000256" key="3">
    <source>
        <dbReference type="ARBA" id="ARBA00020392"/>
    </source>
</evidence>
<keyword evidence="9" id="KW-0472">Membrane</keyword>
<keyword evidence="13" id="KW-1185">Reference proteome</keyword>
<evidence type="ECO:0000256" key="8">
    <source>
        <dbReference type="ARBA" id="ARBA00022927"/>
    </source>
</evidence>
<dbReference type="RefSeq" id="WP_316973360.1">
    <property type="nucleotide sequence ID" value="NZ_JAWIIJ010000004.1"/>
</dbReference>
<accession>A0ABU3VXA1</accession>
<feature type="region of interest" description="Disordered" evidence="11">
    <location>
        <begin position="108"/>
        <end position="134"/>
    </location>
</feature>
<dbReference type="InterPro" id="IPR053716">
    <property type="entry name" value="Flag_assembly_chemotaxis_eff"/>
</dbReference>
<keyword evidence="8" id="KW-0653">Protein transport</keyword>
<organism evidence="12 13">
    <name type="scientific">Marinobacter xestospongiae</name>
    <dbReference type="NCBI Taxonomy" id="994319"/>
    <lineage>
        <taxon>Bacteria</taxon>
        <taxon>Pseudomonadati</taxon>
        <taxon>Pseudomonadota</taxon>
        <taxon>Gammaproteobacteria</taxon>
        <taxon>Pseudomonadales</taxon>
        <taxon>Marinobacteraceae</taxon>
        <taxon>Marinobacter</taxon>
    </lineage>
</organism>
<evidence type="ECO:0000256" key="4">
    <source>
        <dbReference type="ARBA" id="ARBA00022448"/>
    </source>
</evidence>
<evidence type="ECO:0000256" key="1">
    <source>
        <dbReference type="ARBA" id="ARBA00004413"/>
    </source>
</evidence>
<feature type="region of interest" description="Disordered" evidence="11">
    <location>
        <begin position="15"/>
        <end position="35"/>
    </location>
</feature>
<keyword evidence="7" id="KW-1005">Bacterial flagellum biogenesis</keyword>
<dbReference type="InterPro" id="IPR012823">
    <property type="entry name" value="Flagell_FliJ"/>
</dbReference>
<dbReference type="Pfam" id="PF02050">
    <property type="entry name" value="FliJ"/>
    <property type="match status" value="1"/>
</dbReference>
<keyword evidence="4" id="KW-0813">Transport</keyword>
<evidence type="ECO:0000256" key="2">
    <source>
        <dbReference type="ARBA" id="ARBA00010004"/>
    </source>
</evidence>
<keyword evidence="12" id="KW-0969">Cilium</keyword>
<comment type="caution">
    <text evidence="12">The sequence shown here is derived from an EMBL/GenBank/DDBJ whole genome shotgun (WGS) entry which is preliminary data.</text>
</comment>
<evidence type="ECO:0000256" key="7">
    <source>
        <dbReference type="ARBA" id="ARBA00022795"/>
    </source>
</evidence>
<evidence type="ECO:0000256" key="10">
    <source>
        <dbReference type="ARBA" id="ARBA00023225"/>
    </source>
</evidence>
<keyword evidence="12" id="KW-0966">Cell projection</keyword>
<proteinExistence type="inferred from homology"/>